<gene>
    <name evidence="8" type="ORF">NAEGRDRAFT_61580</name>
</gene>
<evidence type="ECO:0000256" key="5">
    <source>
        <dbReference type="SAM" id="MobiDB-lite"/>
    </source>
</evidence>
<dbReference type="EMBL" id="GG738845">
    <property type="protein sequence ID" value="EFC50536.1"/>
    <property type="molecule type" value="Genomic_DNA"/>
</dbReference>
<dbReference type="GeneID" id="8863992"/>
<dbReference type="RefSeq" id="XP_002683280.1">
    <property type="nucleotide sequence ID" value="XM_002683234.1"/>
</dbReference>
<dbReference type="GO" id="GO:0000145">
    <property type="term" value="C:exocyst"/>
    <property type="evidence" value="ECO:0007669"/>
    <property type="project" value="TreeGrafter"/>
</dbReference>
<dbReference type="PANTHER" id="PTHR12100:SF0">
    <property type="entry name" value="EXOCYST COMPLEX COMPONENT 5"/>
    <property type="match status" value="1"/>
</dbReference>
<feature type="region of interest" description="Disordered" evidence="5">
    <location>
        <begin position="1"/>
        <end position="116"/>
    </location>
</feature>
<keyword evidence="4" id="KW-0175">Coiled coil</keyword>
<evidence type="ECO:0000259" key="7">
    <source>
        <dbReference type="Pfam" id="PF20667"/>
    </source>
</evidence>
<feature type="compositionally biased region" description="Low complexity" evidence="5">
    <location>
        <begin position="41"/>
        <end position="58"/>
    </location>
</feature>
<feature type="compositionally biased region" description="Acidic residues" evidence="5">
    <location>
        <begin position="441"/>
        <end position="452"/>
    </location>
</feature>
<dbReference type="GO" id="GO:0006893">
    <property type="term" value="P:Golgi to plasma membrane transport"/>
    <property type="evidence" value="ECO:0007669"/>
    <property type="project" value="TreeGrafter"/>
</dbReference>
<feature type="domain" description="Exocyst complex component Sec10-like alpha-helical bundle" evidence="6">
    <location>
        <begin position="512"/>
        <end position="999"/>
    </location>
</feature>
<dbReference type="InParanoid" id="D2UYT3"/>
<feature type="domain" description="Exocyst complex component Sec10-like alpha-helical bundle" evidence="6">
    <location>
        <begin position="311"/>
        <end position="431"/>
    </location>
</feature>
<dbReference type="OMA" id="FIHTNTE"/>
<evidence type="ECO:0000256" key="1">
    <source>
        <dbReference type="ARBA" id="ARBA00006572"/>
    </source>
</evidence>
<sequence>MKSSTSRNELGKSGASSSLTSGEGTPTKPIRRRAGSTNQGSSSTTSSSDKTKSSRSSTVRGNNEKDTPTPTTTSSKENTKSKENSKEKEPKSESKSERGSSTPLMPPPPNTEKCTPFYPITMFQEKSAFGANYNEGEFIETLTYKLLNEVNRINSNNSSNGFGSNSANQELEDKQADYLEVFQQLFHRSIVDMERLMKDVNITVEKLVKETEAASQKHQSKLQTFHQELETISEKFKNIEDVINQVGNTTVQIGNTLDTVDKQKSRAIEAKQLMKFFNEFNSYTPEQFKHEILPKKKFNHAIFKKKGSQHRAAKIVQELSLIAADLTKVDSCKNAIANIKLYNDDLLQNLLEDFAQSVKLSEDQRKQGISEMKKKARILLDIKNESKCIDLYVKMRFEKFITFTTEAVEKQLKENFGTLLKDIKELETKLESKKPTKSVVEEENEDDEDQDEERGTSTEVSQNNTNNTGTDKSTDSNAEKEDIESLENTLDTYRQQLDEARSNTREIVYQECINAVIKSVNDVEAYTNFLTRVEKATSSEYSIISEVFSNSSRDVLLLFLQKIVDEILEEIVSSLLKEPEEDRLESYLKNFEKIYNTTINFVDRLVTEHSNIPTLKSNLTRSIENIFFVKKKGYGSVEQKYVDGKYEEIVQPIEEMESPILQLLATSQKTLLSGSNLLQIFSNAMQVPEQVEMLKDYPRLQLDVIVNFIHTNTESLLRCKKLSLKNEIPKNMYTIFELLKNAVCNYVKKGLEFSVATISYGAKKEPSTDLYLAIHLTNSVLQKVQRHLEQNVLPSIVSVSLPMQLQCIKLKDDLFSTLESYVVKGLEIMLKSIVEYCKFILEKEQKNIAADYKPKENDSRFVFVEHQPTQGCTKCCSFLTTHCEQIQTCLFGKNREYFLTKLGMHFFQLLTNTLKDMSVSNLGAIKLMRDLSEYQKCMRQFQVTVIEDQFDTLREVSNVLLVLPQNLPEVVSQLEKNPSVKHEDVIAFIRMRSDYSKNKTMFKEKIPDFH</sequence>
<feature type="compositionally biased region" description="Polar residues" evidence="5">
    <location>
        <begin position="1"/>
        <end position="24"/>
    </location>
</feature>
<proteinExistence type="inferred from homology"/>
<name>D2UYT3_NAEGR</name>
<comment type="similarity">
    <text evidence="1">Belongs to the SEC10 family.</text>
</comment>
<reference evidence="8 9" key="1">
    <citation type="journal article" date="2010" name="Cell">
        <title>The genome of Naegleria gruberi illuminates early eukaryotic versatility.</title>
        <authorList>
            <person name="Fritz-Laylin L.K."/>
            <person name="Prochnik S.E."/>
            <person name="Ginger M.L."/>
            <person name="Dacks J.B."/>
            <person name="Carpenter M.L."/>
            <person name="Field M.C."/>
            <person name="Kuo A."/>
            <person name="Paredez A."/>
            <person name="Chapman J."/>
            <person name="Pham J."/>
            <person name="Shu S."/>
            <person name="Neupane R."/>
            <person name="Cipriano M."/>
            <person name="Mancuso J."/>
            <person name="Tu H."/>
            <person name="Salamov A."/>
            <person name="Lindquist E."/>
            <person name="Shapiro H."/>
            <person name="Lucas S."/>
            <person name="Grigoriev I.V."/>
            <person name="Cande W.Z."/>
            <person name="Fulton C."/>
            <person name="Rokhsar D.S."/>
            <person name="Dawson S.C."/>
        </authorList>
    </citation>
    <scope>NUCLEOTIDE SEQUENCE [LARGE SCALE GENOMIC DNA]</scope>
    <source>
        <strain evidence="8 9">NEG-M</strain>
    </source>
</reference>
<dbReference type="KEGG" id="ngr:NAEGRDRAFT_61580"/>
<feature type="compositionally biased region" description="Basic and acidic residues" evidence="5">
    <location>
        <begin position="77"/>
        <end position="98"/>
    </location>
</feature>
<feature type="domain" description="Exocyst complex component Sec10 N-terminal" evidence="7">
    <location>
        <begin position="183"/>
        <end position="282"/>
    </location>
</feature>
<dbReference type="PANTHER" id="PTHR12100">
    <property type="entry name" value="SEC10"/>
    <property type="match status" value="1"/>
</dbReference>
<dbReference type="VEuPathDB" id="AmoebaDB:NAEGRDRAFT_61580"/>
<dbReference type="Gene3D" id="1.20.58.1970">
    <property type="match status" value="1"/>
</dbReference>
<organism evidence="9">
    <name type="scientific">Naegleria gruberi</name>
    <name type="common">Amoeba</name>
    <dbReference type="NCBI Taxonomy" id="5762"/>
    <lineage>
        <taxon>Eukaryota</taxon>
        <taxon>Discoba</taxon>
        <taxon>Heterolobosea</taxon>
        <taxon>Tetramitia</taxon>
        <taxon>Eutetramitia</taxon>
        <taxon>Vahlkampfiidae</taxon>
        <taxon>Naegleria</taxon>
    </lineage>
</organism>
<dbReference type="STRING" id="5762.D2UYT3"/>
<evidence type="ECO:0000313" key="9">
    <source>
        <dbReference type="Proteomes" id="UP000006671"/>
    </source>
</evidence>
<dbReference type="InterPro" id="IPR048627">
    <property type="entry name" value="Sec10_HB"/>
</dbReference>
<feature type="compositionally biased region" description="Polar residues" evidence="5">
    <location>
        <begin position="457"/>
        <end position="471"/>
    </location>
</feature>
<dbReference type="eggNOG" id="KOG3745">
    <property type="taxonomic scope" value="Eukaryota"/>
</dbReference>
<dbReference type="Pfam" id="PF07393">
    <property type="entry name" value="Sec10_HB"/>
    <property type="match status" value="2"/>
</dbReference>
<dbReference type="InterPro" id="IPR048625">
    <property type="entry name" value="Sec10_N"/>
</dbReference>
<dbReference type="Pfam" id="PF20667">
    <property type="entry name" value="Sec10_N"/>
    <property type="match status" value="1"/>
</dbReference>
<dbReference type="OrthoDB" id="125856at2759"/>
<dbReference type="Proteomes" id="UP000006671">
    <property type="component" value="Unassembled WGS sequence"/>
</dbReference>
<protein>
    <submittedName>
        <fullName evidence="8">Predicted protein</fullName>
    </submittedName>
</protein>
<keyword evidence="2" id="KW-0813">Transport</keyword>
<evidence type="ECO:0000259" key="6">
    <source>
        <dbReference type="Pfam" id="PF07393"/>
    </source>
</evidence>
<dbReference type="InterPro" id="IPR009976">
    <property type="entry name" value="Sec10-like"/>
</dbReference>
<evidence type="ECO:0000256" key="4">
    <source>
        <dbReference type="ARBA" id="ARBA00023054"/>
    </source>
</evidence>
<accession>D2UYT3</accession>
<dbReference type="GO" id="GO:0006887">
    <property type="term" value="P:exocytosis"/>
    <property type="evidence" value="ECO:0007669"/>
    <property type="project" value="UniProtKB-KW"/>
</dbReference>
<dbReference type="AlphaFoldDB" id="D2UYT3"/>
<evidence type="ECO:0000256" key="3">
    <source>
        <dbReference type="ARBA" id="ARBA00022483"/>
    </source>
</evidence>
<keyword evidence="9" id="KW-1185">Reference proteome</keyword>
<evidence type="ECO:0000313" key="8">
    <source>
        <dbReference type="EMBL" id="EFC50536.1"/>
    </source>
</evidence>
<keyword evidence="3" id="KW-0268">Exocytosis</keyword>
<evidence type="ECO:0000256" key="2">
    <source>
        <dbReference type="ARBA" id="ARBA00022448"/>
    </source>
</evidence>
<feature type="region of interest" description="Disordered" evidence="5">
    <location>
        <begin position="431"/>
        <end position="482"/>
    </location>
</feature>